<dbReference type="PANTHER" id="PTHR42047">
    <property type="entry name" value="PROTEIN, PUTATIVE (AFU_ORTHOLOGUE AFUA_6G03560)-RELATED"/>
    <property type="match status" value="1"/>
</dbReference>
<dbReference type="InterPro" id="IPR052820">
    <property type="entry name" value="PhiA_domain"/>
</dbReference>
<dbReference type="RefSeq" id="XP_037153328.1">
    <property type="nucleotide sequence ID" value="XM_037301694.1"/>
</dbReference>
<dbReference type="PANTHER" id="PTHR42047:SF1">
    <property type="entry name" value="PROTEIN, PUTATIVE (AFU_ORTHOLOGUE AFUA_6G03560)-RELATED"/>
    <property type="match status" value="1"/>
</dbReference>
<dbReference type="EMBL" id="JACCJB010000009">
    <property type="protein sequence ID" value="KAF6224268.1"/>
    <property type="molecule type" value="Genomic_DNA"/>
</dbReference>
<reference evidence="1 2" key="1">
    <citation type="journal article" date="2020" name="Genomics">
        <title>Complete, high-quality genomes from long-read metagenomic sequencing of two wolf lichen thalli reveals enigmatic genome architecture.</title>
        <authorList>
            <person name="McKenzie S.K."/>
            <person name="Walston R.F."/>
            <person name="Allen J.L."/>
        </authorList>
    </citation>
    <scope>NUCLEOTIDE SEQUENCE [LARGE SCALE GENOMIC DNA]</scope>
    <source>
        <strain evidence="1">WasteWater1</strain>
    </source>
</reference>
<sequence length="207" mass="21397">MHFTKTLLASGIPLLAFCNHLKLKPLTISPPFHLLAIHSTSPIHLQPINARLGGFYIGERPETYCPLAPCPIVNQTGFIVANGKSFLDVSVAGGQNLYVDPHGALSFTRAGSPGAIPEGAATANFTYTPAIDDDDGPGSFMFSGPGADGFLACPSDGPTGIPYSVFANVTGLTDAIVPGGDVSACVGIAAAAFAYTYEDNVVAYGYD</sequence>
<gene>
    <name evidence="1" type="ORF">HO133_010843</name>
</gene>
<evidence type="ECO:0000313" key="1">
    <source>
        <dbReference type="EMBL" id="KAF6224268.1"/>
    </source>
</evidence>
<dbReference type="AlphaFoldDB" id="A0A8H6FDW5"/>
<evidence type="ECO:0000313" key="2">
    <source>
        <dbReference type="Proteomes" id="UP000593566"/>
    </source>
</evidence>
<evidence type="ECO:0008006" key="3">
    <source>
        <dbReference type="Google" id="ProtNLM"/>
    </source>
</evidence>
<name>A0A8H6FDW5_9LECA</name>
<organism evidence="1 2">
    <name type="scientific">Letharia lupina</name>
    <dbReference type="NCBI Taxonomy" id="560253"/>
    <lineage>
        <taxon>Eukaryota</taxon>
        <taxon>Fungi</taxon>
        <taxon>Dikarya</taxon>
        <taxon>Ascomycota</taxon>
        <taxon>Pezizomycotina</taxon>
        <taxon>Lecanoromycetes</taxon>
        <taxon>OSLEUM clade</taxon>
        <taxon>Lecanoromycetidae</taxon>
        <taxon>Lecanorales</taxon>
        <taxon>Lecanorineae</taxon>
        <taxon>Parmeliaceae</taxon>
        <taxon>Letharia</taxon>
    </lineage>
</organism>
<proteinExistence type="predicted"/>
<dbReference type="GeneID" id="59339233"/>
<accession>A0A8H6FDW5</accession>
<comment type="caution">
    <text evidence="1">The sequence shown here is derived from an EMBL/GenBank/DDBJ whole genome shotgun (WGS) entry which is preliminary data.</text>
</comment>
<protein>
    <recommendedName>
        <fullName evidence="3">IgE-binding protein</fullName>
    </recommendedName>
</protein>
<keyword evidence="2" id="KW-1185">Reference proteome</keyword>
<dbReference type="Proteomes" id="UP000593566">
    <property type="component" value="Unassembled WGS sequence"/>
</dbReference>